<dbReference type="PROSITE" id="PS51371">
    <property type="entry name" value="CBS"/>
    <property type="match status" value="2"/>
</dbReference>
<dbReference type="SUPFAM" id="SSF54631">
    <property type="entry name" value="CBS-domain pair"/>
    <property type="match status" value="1"/>
</dbReference>
<dbReference type="PANTHER" id="PTHR43080:SF29">
    <property type="entry name" value="OS02G0818000 PROTEIN"/>
    <property type="match status" value="1"/>
</dbReference>
<feature type="domain" description="CBS" evidence="3">
    <location>
        <begin position="6"/>
        <end position="64"/>
    </location>
</feature>
<dbReference type="InterPro" id="IPR051257">
    <property type="entry name" value="Diverse_CBS-Domain"/>
</dbReference>
<dbReference type="SMART" id="SM00116">
    <property type="entry name" value="CBS"/>
    <property type="match status" value="2"/>
</dbReference>
<dbReference type="EMBL" id="JAAQQR010000005">
    <property type="protein sequence ID" value="NID05688.1"/>
    <property type="molecule type" value="Genomic_DNA"/>
</dbReference>
<feature type="domain" description="CBS" evidence="3">
    <location>
        <begin position="73"/>
        <end position="130"/>
    </location>
</feature>
<keyword evidence="5" id="KW-1185">Reference proteome</keyword>
<evidence type="ECO:0000256" key="2">
    <source>
        <dbReference type="PROSITE-ProRule" id="PRU00703"/>
    </source>
</evidence>
<dbReference type="PANTHER" id="PTHR43080">
    <property type="entry name" value="CBS DOMAIN-CONTAINING PROTEIN CBSX3, MITOCHONDRIAL"/>
    <property type="match status" value="1"/>
</dbReference>
<dbReference type="RefSeq" id="WP_167126792.1">
    <property type="nucleotide sequence ID" value="NZ_JAAQQR010000005.1"/>
</dbReference>
<dbReference type="InterPro" id="IPR000644">
    <property type="entry name" value="CBS_dom"/>
</dbReference>
<proteinExistence type="predicted"/>
<evidence type="ECO:0000313" key="4">
    <source>
        <dbReference type="EMBL" id="NID05688.1"/>
    </source>
</evidence>
<evidence type="ECO:0000256" key="1">
    <source>
        <dbReference type="ARBA" id="ARBA00023122"/>
    </source>
</evidence>
<evidence type="ECO:0000313" key="5">
    <source>
        <dbReference type="Proteomes" id="UP001429601"/>
    </source>
</evidence>
<organism evidence="4 5">
    <name type="scientific">Luteibacter jiangsuensis</name>
    <dbReference type="NCBI Taxonomy" id="637577"/>
    <lineage>
        <taxon>Bacteria</taxon>
        <taxon>Pseudomonadati</taxon>
        <taxon>Pseudomonadota</taxon>
        <taxon>Gammaproteobacteria</taxon>
        <taxon>Lysobacterales</taxon>
        <taxon>Rhodanobacteraceae</taxon>
        <taxon>Luteibacter</taxon>
    </lineage>
</organism>
<gene>
    <name evidence="4" type="ORF">HBF26_12380</name>
</gene>
<protein>
    <submittedName>
        <fullName evidence="4">CBS domain-containing protein</fullName>
    </submittedName>
</protein>
<dbReference type="Proteomes" id="UP001429601">
    <property type="component" value="Unassembled WGS sequence"/>
</dbReference>
<reference evidence="4 5" key="1">
    <citation type="journal article" date="2011" name="Curr. Microbiol.">
        <title>Luteibacter jiangsuensis sp. nov.: a methamidophos-degrading bacterium isolated from a methamidophos-manufacturing factory.</title>
        <authorList>
            <person name="Wang L."/>
            <person name="Wang G.L."/>
            <person name="Li S.P."/>
            <person name="Jiang J.D."/>
        </authorList>
    </citation>
    <scope>NUCLEOTIDE SEQUENCE [LARGE SCALE GENOMIC DNA]</scope>
    <source>
        <strain evidence="4 5">CGMCC 1.10133</strain>
    </source>
</reference>
<keyword evidence="1 2" id="KW-0129">CBS domain</keyword>
<accession>A0ABX0Q5R3</accession>
<comment type="caution">
    <text evidence="4">The sequence shown here is derived from an EMBL/GenBank/DDBJ whole genome shotgun (WGS) entry which is preliminary data.</text>
</comment>
<evidence type="ECO:0000259" key="3">
    <source>
        <dbReference type="PROSITE" id="PS51371"/>
    </source>
</evidence>
<sequence length="145" mass="15020">MKAIDIGRQHVSTVNGATPVSEVARLMQKHQVTCLVVAETSMRPLGVISERDLVLRALAPGADFVHMTAAGIMSTPAIVCHSDATLSDIVQAMAGGGVAHLPLVDDEGRLVGIVSATDVTAAVTELLAQLAKALAPDALTDRPYS</sequence>
<name>A0ABX0Q5R3_9GAMM</name>
<dbReference type="Gene3D" id="3.10.580.10">
    <property type="entry name" value="CBS-domain"/>
    <property type="match status" value="1"/>
</dbReference>
<dbReference type="InterPro" id="IPR046342">
    <property type="entry name" value="CBS_dom_sf"/>
</dbReference>
<dbReference type="Pfam" id="PF00571">
    <property type="entry name" value="CBS"/>
    <property type="match status" value="2"/>
</dbReference>